<dbReference type="InterPro" id="IPR003477">
    <property type="entry name" value="PemK-like"/>
</dbReference>
<dbReference type="PANTHER" id="PTHR33988:SF3">
    <property type="entry name" value="ENDORIBONUCLEASE TOXIN CHPB-RELATED"/>
    <property type="match status" value="1"/>
</dbReference>
<evidence type="ECO:0000256" key="2">
    <source>
        <dbReference type="ARBA" id="ARBA00022649"/>
    </source>
</evidence>
<sequence length="116" mass="12950">MNRNDSSNLLEQGSVVWCDPEPLVVGHEQAGRRPVLVVSNEAFNSKTGFVKVVAITNTHRSFPTRVMIPDEVEFVRGDILSDQERTIQPSSRNPVLMGIMPDDVVTKVLDLINKSY</sequence>
<name>A0ABY5BQI6_9LACO</name>
<dbReference type="PANTHER" id="PTHR33988">
    <property type="entry name" value="ENDORIBONUCLEASE MAZF-RELATED"/>
    <property type="match status" value="1"/>
</dbReference>
<evidence type="ECO:0000313" key="3">
    <source>
        <dbReference type="EMBL" id="USS84669.1"/>
    </source>
</evidence>
<comment type="similarity">
    <text evidence="1">Belongs to the PemK/MazF family.</text>
</comment>
<protein>
    <submittedName>
        <fullName evidence="3">Type II toxin-antitoxin system PemK/MazF family toxin</fullName>
    </submittedName>
</protein>
<keyword evidence="2" id="KW-1277">Toxin-antitoxin system</keyword>
<dbReference type="Gene3D" id="2.30.30.110">
    <property type="match status" value="1"/>
</dbReference>
<dbReference type="InterPro" id="IPR011067">
    <property type="entry name" value="Plasmid_toxin/cell-grow_inhib"/>
</dbReference>
<evidence type="ECO:0000313" key="4">
    <source>
        <dbReference type="Proteomes" id="UP001056707"/>
    </source>
</evidence>
<dbReference type="RefSeq" id="WP_252749572.1">
    <property type="nucleotide sequence ID" value="NZ_CP097116.1"/>
</dbReference>
<organism evidence="3 4">
    <name type="scientific">Fructilactobacillus myrtifloralis</name>
    <dbReference type="NCBI Taxonomy" id="2940301"/>
    <lineage>
        <taxon>Bacteria</taxon>
        <taxon>Bacillati</taxon>
        <taxon>Bacillota</taxon>
        <taxon>Bacilli</taxon>
        <taxon>Lactobacillales</taxon>
        <taxon>Lactobacillaceae</taxon>
        <taxon>Fructilactobacillus</taxon>
    </lineage>
</organism>
<evidence type="ECO:0000256" key="1">
    <source>
        <dbReference type="ARBA" id="ARBA00007521"/>
    </source>
</evidence>
<reference evidence="3" key="1">
    <citation type="submission" date="2022-05" db="EMBL/GenBank/DDBJ databases">
        <authorList>
            <person name="Oliphant S.A."/>
            <person name="Watson-Haigh N.S."/>
            <person name="Sumby K.M."/>
            <person name="Gardner J.M."/>
            <person name="Jiranek V."/>
        </authorList>
    </citation>
    <scope>NUCLEOTIDE SEQUENCE</scope>
    <source>
        <strain evidence="3">KI16_H9</strain>
    </source>
</reference>
<accession>A0ABY5BQI6</accession>
<gene>
    <name evidence="3" type="ORF">M3M35_05010</name>
</gene>
<dbReference type="SUPFAM" id="SSF50118">
    <property type="entry name" value="Cell growth inhibitor/plasmid maintenance toxic component"/>
    <property type="match status" value="1"/>
</dbReference>
<proteinExistence type="inferred from homology"/>
<keyword evidence="4" id="KW-1185">Reference proteome</keyword>
<dbReference type="Proteomes" id="UP001056707">
    <property type="component" value="Chromosome"/>
</dbReference>
<dbReference type="EMBL" id="CP097116">
    <property type="protein sequence ID" value="USS84669.1"/>
    <property type="molecule type" value="Genomic_DNA"/>
</dbReference>
<dbReference type="Pfam" id="PF02452">
    <property type="entry name" value="PemK_toxin"/>
    <property type="match status" value="1"/>
</dbReference>